<protein>
    <submittedName>
        <fullName evidence="1">Uncharacterized protein</fullName>
    </submittedName>
</protein>
<evidence type="ECO:0000313" key="1">
    <source>
        <dbReference type="EMBL" id="KAJ3492455.1"/>
    </source>
</evidence>
<dbReference type="Proteomes" id="UP001148737">
    <property type="component" value="Unassembled WGS sequence"/>
</dbReference>
<keyword evidence="2" id="KW-1185">Reference proteome</keyword>
<evidence type="ECO:0000313" key="2">
    <source>
        <dbReference type="Proteomes" id="UP001148737"/>
    </source>
</evidence>
<sequence length="253" mass="28774">MSQEASWDLDSDEIASIASEELHENRPNRWKGAKSTWRHVTEEERILWRSMKQLQDEDLGVHLYNTFALRKRAANPETAQDLVIQTDDGQEVVWAPPKMWTAWPMQQKHLPPEGLFKDEGGEDDEFTFRHKDKSAPSSELRAELTATILRIAKKRFSRRMPPQEIRQSIETAGSPRADQESSESFDESDIESSSRPVEKQATNVSVLEDGQPEGKNASKTFDPVLSADDDLSTSLLKPSVQHILRSQLPVRLV</sequence>
<dbReference type="EMBL" id="JANAKD010000599">
    <property type="protein sequence ID" value="KAJ3492455.1"/>
    <property type="molecule type" value="Genomic_DNA"/>
</dbReference>
<reference evidence="1" key="1">
    <citation type="submission" date="2022-07" db="EMBL/GenBank/DDBJ databases">
        <title>Genome Sequence of Lecanicillium saksenae.</title>
        <authorList>
            <person name="Buettner E."/>
        </authorList>
    </citation>
    <scope>NUCLEOTIDE SEQUENCE</scope>
    <source>
        <strain evidence="1">VT-O1</strain>
    </source>
</reference>
<accession>A0ACC1QUD0</accession>
<comment type="caution">
    <text evidence="1">The sequence shown here is derived from an EMBL/GenBank/DDBJ whole genome shotgun (WGS) entry which is preliminary data.</text>
</comment>
<name>A0ACC1QUD0_9HYPO</name>
<gene>
    <name evidence="1" type="ORF">NLG97_g5385</name>
</gene>
<proteinExistence type="predicted"/>
<organism evidence="1 2">
    <name type="scientific">Lecanicillium saksenae</name>
    <dbReference type="NCBI Taxonomy" id="468837"/>
    <lineage>
        <taxon>Eukaryota</taxon>
        <taxon>Fungi</taxon>
        <taxon>Dikarya</taxon>
        <taxon>Ascomycota</taxon>
        <taxon>Pezizomycotina</taxon>
        <taxon>Sordariomycetes</taxon>
        <taxon>Hypocreomycetidae</taxon>
        <taxon>Hypocreales</taxon>
        <taxon>Cordycipitaceae</taxon>
        <taxon>Lecanicillium</taxon>
    </lineage>
</organism>